<sequence>MSDCLFCKIEKGDIPSEKVYEDERLFVIKDINPQAPTHLLVIPRKHHSTILELQEDDFEMIGSIYGVAGKLARQLGMADDGFRVVVNCGRHGGQSVYHIHFHILGGRPMAWPPG</sequence>
<dbReference type="PROSITE" id="PS00892">
    <property type="entry name" value="HIT_1"/>
    <property type="match status" value="1"/>
</dbReference>
<dbReference type="Proteomes" id="UP000594464">
    <property type="component" value="Chromosome"/>
</dbReference>
<dbReference type="InterPro" id="IPR019808">
    <property type="entry name" value="Histidine_triad_CS"/>
</dbReference>
<dbReference type="Pfam" id="PF11969">
    <property type="entry name" value="DcpS_C"/>
    <property type="match status" value="1"/>
</dbReference>
<dbReference type="Gene3D" id="3.30.428.10">
    <property type="entry name" value="HIT-like"/>
    <property type="match status" value="1"/>
</dbReference>
<dbReference type="GO" id="GO:0003824">
    <property type="term" value="F:catalytic activity"/>
    <property type="evidence" value="ECO:0007669"/>
    <property type="project" value="InterPro"/>
</dbReference>
<dbReference type="InterPro" id="IPR011146">
    <property type="entry name" value="HIT-like"/>
</dbReference>
<feature type="domain" description="HIT" evidence="4">
    <location>
        <begin position="5"/>
        <end position="114"/>
    </location>
</feature>
<evidence type="ECO:0000256" key="1">
    <source>
        <dbReference type="PIRSR" id="PIRSR601310-1"/>
    </source>
</evidence>
<feature type="active site" description="Tele-AMP-histidine intermediate" evidence="1">
    <location>
        <position position="100"/>
    </location>
</feature>
<dbReference type="SUPFAM" id="SSF54197">
    <property type="entry name" value="HIT-like"/>
    <property type="match status" value="1"/>
</dbReference>
<dbReference type="EMBL" id="CP048620">
    <property type="protein sequence ID" value="QPJ64430.1"/>
    <property type="molecule type" value="Genomic_DNA"/>
</dbReference>
<evidence type="ECO:0000259" key="4">
    <source>
        <dbReference type="PROSITE" id="PS51084"/>
    </source>
</evidence>
<name>A0A7T0G2K1_9BACT</name>
<protein>
    <submittedName>
        <fullName evidence="5">Histidine triad nucleotide-binding protein</fullName>
    </submittedName>
</protein>
<evidence type="ECO:0000256" key="2">
    <source>
        <dbReference type="PIRSR" id="PIRSR601310-3"/>
    </source>
</evidence>
<dbReference type="PANTHER" id="PTHR23089">
    <property type="entry name" value="HISTIDINE TRIAD HIT PROTEIN"/>
    <property type="match status" value="1"/>
</dbReference>
<organism evidence="5 6">
    <name type="scientific">Candidatus Nitrohelix vancouverensis</name>
    <dbReference type="NCBI Taxonomy" id="2705534"/>
    <lineage>
        <taxon>Bacteria</taxon>
        <taxon>Pseudomonadati</taxon>
        <taxon>Nitrospinota/Tectimicrobiota group</taxon>
        <taxon>Nitrospinota</taxon>
        <taxon>Nitrospinia</taxon>
        <taxon>Nitrospinales</taxon>
        <taxon>Nitrospinaceae</taxon>
        <taxon>Candidatus Nitrohelix</taxon>
    </lineage>
</organism>
<dbReference type="InterPro" id="IPR001310">
    <property type="entry name" value="Histidine_triad_HIT"/>
</dbReference>
<dbReference type="AlphaFoldDB" id="A0A7T0G2K1"/>
<gene>
    <name evidence="5" type="ORF">G3M78_03055</name>
</gene>
<evidence type="ECO:0000313" key="6">
    <source>
        <dbReference type="Proteomes" id="UP000594464"/>
    </source>
</evidence>
<accession>A0A7T0G2K1</accession>
<feature type="short sequence motif" description="Histidine triad motif" evidence="2 3">
    <location>
        <begin position="98"/>
        <end position="102"/>
    </location>
</feature>
<dbReference type="KEGG" id="nva:G3M78_03055"/>
<dbReference type="InterPro" id="IPR036265">
    <property type="entry name" value="HIT-like_sf"/>
</dbReference>
<dbReference type="PRINTS" id="PR00332">
    <property type="entry name" value="HISTRIAD"/>
</dbReference>
<dbReference type="CDD" id="cd01276">
    <property type="entry name" value="PKCI_related"/>
    <property type="match status" value="1"/>
</dbReference>
<evidence type="ECO:0000313" key="5">
    <source>
        <dbReference type="EMBL" id="QPJ64430.1"/>
    </source>
</evidence>
<reference evidence="6" key="1">
    <citation type="submission" date="2020-02" db="EMBL/GenBank/DDBJ databases">
        <title>Genomic and physiological characterization of two novel Nitrospinaceae genera.</title>
        <authorList>
            <person name="Mueller A.J."/>
            <person name="Jung M.-Y."/>
            <person name="Strachan C.R."/>
            <person name="Herbold C.W."/>
            <person name="Kirkegaard R.H."/>
            <person name="Daims H."/>
        </authorList>
    </citation>
    <scope>NUCLEOTIDE SEQUENCE [LARGE SCALE GENOMIC DNA]</scope>
</reference>
<proteinExistence type="predicted"/>
<evidence type="ECO:0000256" key="3">
    <source>
        <dbReference type="PROSITE-ProRule" id="PRU00464"/>
    </source>
</evidence>
<dbReference type="PROSITE" id="PS51084">
    <property type="entry name" value="HIT_2"/>
    <property type="match status" value="1"/>
</dbReference>